<dbReference type="InterPro" id="IPR012495">
    <property type="entry name" value="TadE-like_dom"/>
</dbReference>
<sequence length="191" mass="19590">MSVPSRIPHRLRGAIRNDQAVAAVEFALIVPLFCLLTFGIVDFGGVLATRFRLDAAVSSAANFSLVNAPQVTSSDGARLAESLAKVVESSSGRETTSGTITVNNGPVAAFTGSEITASGTASAADRCYCPSASGGAITWGATKTCGAVCDGGGLAGKFVSIEARQTYSPFFSSYGIVRNGEITTRAVIQTQ</sequence>
<keyword evidence="1" id="KW-0812">Transmembrane</keyword>
<evidence type="ECO:0000313" key="3">
    <source>
        <dbReference type="EMBL" id="TDR84530.1"/>
    </source>
</evidence>
<evidence type="ECO:0000313" key="4">
    <source>
        <dbReference type="Proteomes" id="UP000295122"/>
    </source>
</evidence>
<protein>
    <submittedName>
        <fullName evidence="3">TadE-like protein</fullName>
    </submittedName>
</protein>
<evidence type="ECO:0000259" key="2">
    <source>
        <dbReference type="Pfam" id="PF07811"/>
    </source>
</evidence>
<dbReference type="Pfam" id="PF07811">
    <property type="entry name" value="TadE"/>
    <property type="match status" value="1"/>
</dbReference>
<keyword evidence="4" id="KW-1185">Reference proteome</keyword>
<gene>
    <name evidence="3" type="ORF">EV668_4889</name>
</gene>
<comment type="caution">
    <text evidence="3">The sequence shown here is derived from an EMBL/GenBank/DDBJ whole genome shotgun (WGS) entry which is preliminary data.</text>
</comment>
<keyword evidence="1" id="KW-0472">Membrane</keyword>
<dbReference type="Proteomes" id="UP000295122">
    <property type="component" value="Unassembled WGS sequence"/>
</dbReference>
<dbReference type="RefSeq" id="WP_133775104.1">
    <property type="nucleotide sequence ID" value="NZ_SNZR01000019.1"/>
</dbReference>
<dbReference type="AlphaFoldDB" id="A0A4R7BGZ6"/>
<keyword evidence="1" id="KW-1133">Transmembrane helix</keyword>
<feature type="domain" description="TadE-like" evidence="2">
    <location>
        <begin position="21"/>
        <end position="61"/>
    </location>
</feature>
<evidence type="ECO:0000256" key="1">
    <source>
        <dbReference type="SAM" id="Phobius"/>
    </source>
</evidence>
<proteinExistence type="predicted"/>
<dbReference type="OrthoDB" id="7189296at2"/>
<dbReference type="EMBL" id="SNZR01000019">
    <property type="protein sequence ID" value="TDR84530.1"/>
    <property type="molecule type" value="Genomic_DNA"/>
</dbReference>
<accession>A0A4R7BGZ6</accession>
<organism evidence="3 4">
    <name type="scientific">Enterovirga rhinocerotis</name>
    <dbReference type="NCBI Taxonomy" id="1339210"/>
    <lineage>
        <taxon>Bacteria</taxon>
        <taxon>Pseudomonadati</taxon>
        <taxon>Pseudomonadota</taxon>
        <taxon>Alphaproteobacteria</taxon>
        <taxon>Hyphomicrobiales</taxon>
        <taxon>Methylobacteriaceae</taxon>
        <taxon>Enterovirga</taxon>
    </lineage>
</organism>
<name>A0A4R7BGZ6_9HYPH</name>
<reference evidence="3 4" key="1">
    <citation type="submission" date="2019-03" db="EMBL/GenBank/DDBJ databases">
        <title>Genomic Encyclopedia of Type Strains, Phase IV (KMG-IV): sequencing the most valuable type-strain genomes for metagenomic binning, comparative biology and taxonomic classification.</title>
        <authorList>
            <person name="Goeker M."/>
        </authorList>
    </citation>
    <scope>NUCLEOTIDE SEQUENCE [LARGE SCALE GENOMIC DNA]</scope>
    <source>
        <strain evidence="3 4">DSM 25903</strain>
    </source>
</reference>
<feature type="transmembrane region" description="Helical" evidence="1">
    <location>
        <begin position="20"/>
        <end position="41"/>
    </location>
</feature>